<feature type="signal peptide" evidence="1">
    <location>
        <begin position="1"/>
        <end position="21"/>
    </location>
</feature>
<dbReference type="RefSeq" id="WP_189441587.1">
    <property type="nucleotide sequence ID" value="NZ_BMXT01000002.1"/>
</dbReference>
<dbReference type="CDD" id="cd04502">
    <property type="entry name" value="SGNH_hydrolase_like_7"/>
    <property type="match status" value="1"/>
</dbReference>
<keyword evidence="1" id="KW-0732">Signal</keyword>
<dbReference type="PANTHER" id="PTHR30383">
    <property type="entry name" value="THIOESTERASE 1/PROTEASE 1/LYSOPHOSPHOLIPASE L1"/>
    <property type="match status" value="1"/>
</dbReference>
<dbReference type="InterPro" id="IPR013830">
    <property type="entry name" value="SGNH_hydro"/>
</dbReference>
<dbReference type="InterPro" id="IPR036514">
    <property type="entry name" value="SGNH_hydro_sf"/>
</dbReference>
<dbReference type="PANTHER" id="PTHR30383:SF5">
    <property type="entry name" value="SGNH HYDROLASE-TYPE ESTERASE DOMAIN-CONTAINING PROTEIN"/>
    <property type="match status" value="1"/>
</dbReference>
<organism evidence="3 4">
    <name type="scientific">Rhodanobacter panaciterrae</name>
    <dbReference type="NCBI Taxonomy" id="490572"/>
    <lineage>
        <taxon>Bacteria</taxon>
        <taxon>Pseudomonadati</taxon>
        <taxon>Pseudomonadota</taxon>
        <taxon>Gammaproteobacteria</taxon>
        <taxon>Lysobacterales</taxon>
        <taxon>Rhodanobacteraceae</taxon>
        <taxon>Rhodanobacter</taxon>
    </lineage>
</organism>
<accession>A0ABQ3A385</accession>
<gene>
    <name evidence="3" type="ORF">GCM10008098_25590</name>
</gene>
<dbReference type="Gene3D" id="3.40.50.1110">
    <property type="entry name" value="SGNH hydrolase"/>
    <property type="match status" value="1"/>
</dbReference>
<feature type="domain" description="SGNH hydrolase-type esterase" evidence="2">
    <location>
        <begin position="65"/>
        <end position="213"/>
    </location>
</feature>
<evidence type="ECO:0000256" key="1">
    <source>
        <dbReference type="SAM" id="SignalP"/>
    </source>
</evidence>
<dbReference type="Proteomes" id="UP000621898">
    <property type="component" value="Unassembled WGS sequence"/>
</dbReference>
<evidence type="ECO:0000259" key="2">
    <source>
        <dbReference type="Pfam" id="PF13472"/>
    </source>
</evidence>
<name>A0ABQ3A385_9GAMM</name>
<dbReference type="EMBL" id="BMXT01000002">
    <property type="protein sequence ID" value="GGY30847.1"/>
    <property type="molecule type" value="Genomic_DNA"/>
</dbReference>
<reference evidence="4" key="1">
    <citation type="journal article" date="2019" name="Int. J. Syst. Evol. Microbiol.">
        <title>The Global Catalogue of Microorganisms (GCM) 10K type strain sequencing project: providing services to taxonomists for standard genome sequencing and annotation.</title>
        <authorList>
            <consortium name="The Broad Institute Genomics Platform"/>
            <consortium name="The Broad Institute Genome Sequencing Center for Infectious Disease"/>
            <person name="Wu L."/>
            <person name="Ma J."/>
        </authorList>
    </citation>
    <scope>NUCLEOTIDE SEQUENCE [LARGE SCALE GENOMIC DNA]</scope>
    <source>
        <strain evidence="4">KCTC 22232</strain>
    </source>
</reference>
<comment type="caution">
    <text evidence="3">The sequence shown here is derived from an EMBL/GenBank/DDBJ whole genome shotgun (WGS) entry which is preliminary data.</text>
</comment>
<protein>
    <recommendedName>
        <fullName evidence="2">SGNH hydrolase-type esterase domain-containing protein</fullName>
    </recommendedName>
</protein>
<sequence>MTKGTRYLLLILLLWPLLATARDNRENDHAQWNADIAAFQAEDRAHPPVPGAVLFIGSSSIRFWKTLATDFPGVYTINRGFGGSEIDDATFFADRIVAPYRPRAIVMYAGDNDLQDGDSPAHVRDDFAAFVRKVRSFDSHVPIAFIAIKPSVARKALLPKIREANALVREYAATQQGVAYLDVFTPMLGQDGQPQPQWFIADGLHMNRKGYALWIDTVKPWLEATLR</sequence>
<proteinExistence type="predicted"/>
<dbReference type="SUPFAM" id="SSF52266">
    <property type="entry name" value="SGNH hydrolase"/>
    <property type="match status" value="1"/>
</dbReference>
<evidence type="ECO:0000313" key="4">
    <source>
        <dbReference type="Proteomes" id="UP000621898"/>
    </source>
</evidence>
<keyword evidence="4" id="KW-1185">Reference proteome</keyword>
<dbReference type="Pfam" id="PF13472">
    <property type="entry name" value="Lipase_GDSL_2"/>
    <property type="match status" value="1"/>
</dbReference>
<feature type="chain" id="PRO_5046811904" description="SGNH hydrolase-type esterase domain-containing protein" evidence="1">
    <location>
        <begin position="22"/>
        <end position="227"/>
    </location>
</feature>
<dbReference type="InterPro" id="IPR051532">
    <property type="entry name" value="Ester_Hydrolysis_Enzymes"/>
</dbReference>
<evidence type="ECO:0000313" key="3">
    <source>
        <dbReference type="EMBL" id="GGY30847.1"/>
    </source>
</evidence>